<keyword evidence="3" id="KW-1185">Reference proteome</keyword>
<organism evidence="2 3">
    <name type="scientific">Pythium oligandrum</name>
    <name type="common">Mycoparasitic fungus</name>
    <dbReference type="NCBI Taxonomy" id="41045"/>
    <lineage>
        <taxon>Eukaryota</taxon>
        <taxon>Sar</taxon>
        <taxon>Stramenopiles</taxon>
        <taxon>Oomycota</taxon>
        <taxon>Peronosporomycetes</taxon>
        <taxon>Pythiales</taxon>
        <taxon>Pythiaceae</taxon>
        <taxon>Pythium</taxon>
    </lineage>
</organism>
<evidence type="ECO:0000313" key="2">
    <source>
        <dbReference type="EMBL" id="TMW64225.1"/>
    </source>
</evidence>
<dbReference type="EMBL" id="SPLM01000040">
    <property type="protein sequence ID" value="TMW64225.1"/>
    <property type="molecule type" value="Genomic_DNA"/>
</dbReference>
<dbReference type="InterPro" id="IPR036047">
    <property type="entry name" value="F-box-like_dom_sf"/>
</dbReference>
<reference evidence="2" key="1">
    <citation type="submission" date="2019-03" db="EMBL/GenBank/DDBJ databases">
        <title>Long read genome sequence of the mycoparasitic Pythium oligandrum ATCC 38472 isolated from sugarbeet rhizosphere.</title>
        <authorList>
            <person name="Gaulin E."/>
        </authorList>
    </citation>
    <scope>NUCLEOTIDE SEQUENCE</scope>
    <source>
        <strain evidence="2">ATCC 38472_TT</strain>
    </source>
</reference>
<dbReference type="InterPro" id="IPR001810">
    <property type="entry name" value="F-box_dom"/>
</dbReference>
<accession>A0A8K1CJ73</accession>
<name>A0A8K1CJ73_PYTOL</name>
<dbReference type="Gene3D" id="1.20.1280.50">
    <property type="match status" value="1"/>
</dbReference>
<proteinExistence type="predicted"/>
<dbReference type="AlphaFoldDB" id="A0A8K1CJ73"/>
<gene>
    <name evidence="2" type="ORF">Poli38472_012847</name>
</gene>
<dbReference type="Pfam" id="PF12937">
    <property type="entry name" value="F-box-like"/>
    <property type="match status" value="1"/>
</dbReference>
<dbReference type="SUPFAM" id="SSF81383">
    <property type="entry name" value="F-box domain"/>
    <property type="match status" value="1"/>
</dbReference>
<protein>
    <recommendedName>
        <fullName evidence="1">F-box domain-containing protein</fullName>
    </recommendedName>
</protein>
<dbReference type="OrthoDB" id="3219396at2759"/>
<dbReference type="Proteomes" id="UP000794436">
    <property type="component" value="Unassembled WGS sequence"/>
</dbReference>
<evidence type="ECO:0000259" key="1">
    <source>
        <dbReference type="Pfam" id="PF12937"/>
    </source>
</evidence>
<feature type="domain" description="F-box" evidence="1">
    <location>
        <begin position="99"/>
        <end position="133"/>
    </location>
</feature>
<sequence length="199" mass="23431">MKPSTRDAFRLPTPVNDAVPDDESCVKTERRMSTALIIHPLSMYSPDKTQKYTPEWYLAALAFQQHEMEQLKQQQPTVLQPSRRLCLLDYTCDDNVRTILSFLDGATLCMTRRVCRYFNELAENDELWLHLCKAEWALSPDQLRERPASYQALYKYACQSLRRMIREFFEEQCLSSLQNSFRIPRDTAISIARRSFEPY</sequence>
<comment type="caution">
    <text evidence="2">The sequence shown here is derived from an EMBL/GenBank/DDBJ whole genome shotgun (WGS) entry which is preliminary data.</text>
</comment>
<evidence type="ECO:0000313" key="3">
    <source>
        <dbReference type="Proteomes" id="UP000794436"/>
    </source>
</evidence>